<evidence type="ECO:0000313" key="2">
    <source>
        <dbReference type="Proteomes" id="UP000606274"/>
    </source>
</evidence>
<feature type="non-terminal residue" evidence="1">
    <location>
        <position position="107"/>
    </location>
</feature>
<accession>A0A8T0ACK5</accession>
<keyword evidence="2" id="KW-1185">Reference proteome</keyword>
<protein>
    <submittedName>
        <fullName evidence="1">Uncharacterized protein</fullName>
    </submittedName>
</protein>
<sequence length="107" mass="11804">MGEHCPHSYVGGVNFNNELLGWVRKDEDGCLFESPLNSKKCLLSLGAPKERAEGRRQKVEGRRHRTIALYEAAIKIGEAQEPLKLEAGGGGWPVPDCLDPGRVHQDI</sequence>
<comment type="caution">
    <text evidence="1">The sequence shown here is derived from an EMBL/GenBank/DDBJ whole genome shotgun (WGS) entry which is preliminary data.</text>
</comment>
<dbReference type="Proteomes" id="UP000606274">
    <property type="component" value="Unassembled WGS sequence"/>
</dbReference>
<name>A0A8T0ACK5_SILME</name>
<dbReference type="EMBL" id="JABFDY010000023">
    <property type="protein sequence ID" value="KAF7689984.1"/>
    <property type="molecule type" value="Genomic_DNA"/>
</dbReference>
<evidence type="ECO:0000313" key="1">
    <source>
        <dbReference type="EMBL" id="KAF7689984.1"/>
    </source>
</evidence>
<gene>
    <name evidence="1" type="ORF">HF521_011788</name>
</gene>
<dbReference type="AlphaFoldDB" id="A0A8T0ACK5"/>
<organism evidence="1 2">
    <name type="scientific">Silurus meridionalis</name>
    <name type="common">Southern catfish</name>
    <name type="synonym">Silurus soldatovi meridionalis</name>
    <dbReference type="NCBI Taxonomy" id="175797"/>
    <lineage>
        <taxon>Eukaryota</taxon>
        <taxon>Metazoa</taxon>
        <taxon>Chordata</taxon>
        <taxon>Craniata</taxon>
        <taxon>Vertebrata</taxon>
        <taxon>Euteleostomi</taxon>
        <taxon>Actinopterygii</taxon>
        <taxon>Neopterygii</taxon>
        <taxon>Teleostei</taxon>
        <taxon>Ostariophysi</taxon>
        <taxon>Siluriformes</taxon>
        <taxon>Siluridae</taxon>
        <taxon>Silurus</taxon>
    </lineage>
</organism>
<proteinExistence type="predicted"/>
<reference evidence="1" key="1">
    <citation type="submission" date="2020-08" db="EMBL/GenBank/DDBJ databases">
        <title>Chromosome-level assembly of Southern catfish (Silurus meridionalis) provides insights into visual adaptation to the nocturnal and benthic lifestyles.</title>
        <authorList>
            <person name="Zhang Y."/>
            <person name="Wang D."/>
            <person name="Peng Z."/>
        </authorList>
    </citation>
    <scope>NUCLEOTIDE SEQUENCE</scope>
    <source>
        <strain evidence="1">SWU-2019-XX</strain>
        <tissue evidence="1">Muscle</tissue>
    </source>
</reference>